<dbReference type="AlphaFoldDB" id="A0A4U0FDC6"/>
<feature type="compositionally biased region" description="Polar residues" evidence="1">
    <location>
        <begin position="1"/>
        <end position="17"/>
    </location>
</feature>
<reference evidence="2 3" key="1">
    <citation type="submission" date="2019-04" db="EMBL/GenBank/DDBJ databases">
        <title>Cohnella sp. nov., isolated from soil.</title>
        <authorList>
            <person name="Kim W."/>
        </authorList>
    </citation>
    <scope>NUCLEOTIDE SEQUENCE [LARGE SCALE GENOMIC DNA]</scope>
    <source>
        <strain evidence="2 3">CAU 1483</strain>
    </source>
</reference>
<name>A0A4U0FDC6_9BACL</name>
<feature type="region of interest" description="Disordered" evidence="1">
    <location>
        <begin position="438"/>
        <end position="467"/>
    </location>
</feature>
<dbReference type="EMBL" id="SUPK01000003">
    <property type="protein sequence ID" value="TJY42923.1"/>
    <property type="molecule type" value="Genomic_DNA"/>
</dbReference>
<accession>A0A4U0FDC6</accession>
<dbReference type="PANTHER" id="PTHR37804">
    <property type="entry name" value="CDAA REGULATORY PROTEIN CDAR"/>
    <property type="match status" value="1"/>
</dbReference>
<feature type="compositionally biased region" description="Polar residues" evidence="1">
    <location>
        <begin position="455"/>
        <end position="467"/>
    </location>
</feature>
<dbReference type="CDD" id="cd20206">
    <property type="entry name" value="YbbR"/>
    <property type="match status" value="1"/>
</dbReference>
<dbReference type="Gene3D" id="2.170.120.40">
    <property type="entry name" value="YbbR-like domain"/>
    <property type="match status" value="2"/>
</dbReference>
<evidence type="ECO:0000313" key="3">
    <source>
        <dbReference type="Proteomes" id="UP000309673"/>
    </source>
</evidence>
<dbReference type="InterPro" id="IPR053154">
    <property type="entry name" value="c-di-AMP_regulator"/>
</dbReference>
<dbReference type="Proteomes" id="UP000309673">
    <property type="component" value="Unassembled WGS sequence"/>
</dbReference>
<organism evidence="2 3">
    <name type="scientific">Cohnella pontilimi</name>
    <dbReference type="NCBI Taxonomy" id="2564100"/>
    <lineage>
        <taxon>Bacteria</taxon>
        <taxon>Bacillati</taxon>
        <taxon>Bacillota</taxon>
        <taxon>Bacilli</taxon>
        <taxon>Bacillales</taxon>
        <taxon>Paenibacillaceae</taxon>
        <taxon>Cohnella</taxon>
    </lineage>
</organism>
<evidence type="ECO:0008006" key="4">
    <source>
        <dbReference type="Google" id="ProtNLM"/>
    </source>
</evidence>
<keyword evidence="3" id="KW-1185">Reference proteome</keyword>
<dbReference type="OrthoDB" id="1013291at2"/>
<evidence type="ECO:0000256" key="1">
    <source>
        <dbReference type="SAM" id="MobiDB-lite"/>
    </source>
</evidence>
<protein>
    <recommendedName>
        <fullName evidence="4">YbbR domain-containing protein</fullName>
    </recommendedName>
</protein>
<evidence type="ECO:0000313" key="2">
    <source>
        <dbReference type="EMBL" id="TJY42923.1"/>
    </source>
</evidence>
<dbReference type="PANTHER" id="PTHR37804:SF1">
    <property type="entry name" value="CDAA REGULATORY PROTEIN CDAR"/>
    <property type="match status" value="1"/>
</dbReference>
<dbReference type="Pfam" id="PF07949">
    <property type="entry name" value="YbbR"/>
    <property type="match status" value="3"/>
</dbReference>
<sequence length="467" mass="49089">MNFVRNSENSAANSPNGTGCGGNGKRVTAVDKWLNHPTAIKIMALTIGIIMWAVVHFDPGNSPNNVASLTETKTINNVKVEPVGLDERSYKLVSIEPGTVNLLAKGSRSDLMAARKSNDYRLLVDLRGLGEGTHTLSLRVDSSPSGVQVVEMNPGSVRVTIESLQTKEFEVAIRTEGTAADGFIAGTPIVRPTNRVHVTLPKNTLAKVESVGAVIPLKGTTEAIKSKAVKLAAYDAQGRVIQEASIDPAVVEVEVPITSPFKMVPVRFRMLGEMPAGLSIATFKPDMEQVTVYAAKEALDKIDFVEADVQLGQLSKSGKITLPLLTTEPVIEISPAQAVVNVEVVLSQTRTLEGLPIGWKGLGSGLTAKITNPETGKADITLKGAPALLNRLEPGDVQVIADFSGKGPGTHTLPLVVNMPRFIEQSGGTKTITVEITAAPASPASAGSPDSGGAESNSPTDSLGSKE</sequence>
<comment type="caution">
    <text evidence="2">The sequence shown here is derived from an EMBL/GenBank/DDBJ whole genome shotgun (WGS) entry which is preliminary data.</text>
</comment>
<feature type="compositionally biased region" description="Low complexity" evidence="1">
    <location>
        <begin position="438"/>
        <end position="454"/>
    </location>
</feature>
<feature type="region of interest" description="Disordered" evidence="1">
    <location>
        <begin position="1"/>
        <end position="23"/>
    </location>
</feature>
<gene>
    <name evidence="2" type="ORF">E5161_08810</name>
</gene>
<proteinExistence type="predicted"/>
<dbReference type="InterPro" id="IPR012505">
    <property type="entry name" value="YbbR"/>
</dbReference>
<dbReference type="Gene3D" id="2.170.120.30">
    <property type="match status" value="2"/>
</dbReference>